<dbReference type="GO" id="GO:0051287">
    <property type="term" value="F:NAD binding"/>
    <property type="evidence" value="ECO:0007669"/>
    <property type="project" value="InterPro"/>
</dbReference>
<accession>F2NL39</accession>
<evidence type="ECO:0000259" key="5">
    <source>
        <dbReference type="Pfam" id="PF14833"/>
    </source>
</evidence>
<dbReference type="eggNOG" id="COG2084">
    <property type="taxonomic scope" value="Bacteria"/>
</dbReference>
<dbReference type="SUPFAM" id="SSF48179">
    <property type="entry name" value="6-phosphogluconate dehydrogenase C-terminal domain-like"/>
    <property type="match status" value="1"/>
</dbReference>
<dbReference type="RefSeq" id="WP_013703494.1">
    <property type="nucleotide sequence ID" value="NC_015387.1"/>
</dbReference>
<evidence type="ECO:0000313" key="7">
    <source>
        <dbReference type="Proteomes" id="UP000007030"/>
    </source>
</evidence>
<dbReference type="InterPro" id="IPR029154">
    <property type="entry name" value="HIBADH-like_NADP-bd"/>
</dbReference>
<dbReference type="GO" id="GO:0008679">
    <property type="term" value="F:2-hydroxy-3-oxopropionate reductase activity"/>
    <property type="evidence" value="ECO:0007669"/>
    <property type="project" value="UniProtKB-EC"/>
</dbReference>
<name>F2NL39_MARHT</name>
<dbReference type="GO" id="GO:0050661">
    <property type="term" value="F:NADP binding"/>
    <property type="evidence" value="ECO:0007669"/>
    <property type="project" value="InterPro"/>
</dbReference>
<evidence type="ECO:0000256" key="3">
    <source>
        <dbReference type="PIRSR" id="PIRSR000103-1"/>
    </source>
</evidence>
<dbReference type="InterPro" id="IPR015815">
    <property type="entry name" value="HIBADH-related"/>
</dbReference>
<dbReference type="KEGG" id="mhd:Marky_0692"/>
<proteinExistence type="predicted"/>
<dbReference type="InterPro" id="IPR008927">
    <property type="entry name" value="6-PGluconate_DH-like_C_sf"/>
</dbReference>
<dbReference type="SUPFAM" id="SSF51735">
    <property type="entry name" value="NAD(P)-binding Rossmann-fold domains"/>
    <property type="match status" value="1"/>
</dbReference>
<gene>
    <name evidence="6" type="ordered locus">Marky_0692</name>
</gene>
<dbReference type="STRING" id="869210.Marky_0692"/>
<protein>
    <submittedName>
        <fullName evidence="6">2-hydroxy-3-oxopropionate reductase</fullName>
        <ecNumber evidence="6">1.1.1.60</ecNumber>
    </submittedName>
</protein>
<keyword evidence="1 6" id="KW-0560">Oxidoreductase</keyword>
<dbReference type="Gene3D" id="1.10.1040.10">
    <property type="entry name" value="N-(1-d-carboxylethyl)-l-norvaline Dehydrogenase, domain 2"/>
    <property type="match status" value="1"/>
</dbReference>
<dbReference type="InterPro" id="IPR036291">
    <property type="entry name" value="NAD(P)-bd_dom_sf"/>
</dbReference>
<dbReference type="Proteomes" id="UP000007030">
    <property type="component" value="Chromosome"/>
</dbReference>
<evidence type="ECO:0000259" key="4">
    <source>
        <dbReference type="Pfam" id="PF03446"/>
    </source>
</evidence>
<feature type="active site" evidence="3">
    <location>
        <position position="170"/>
    </location>
</feature>
<dbReference type="HOGENOM" id="CLU_035117_0_0_0"/>
<organism evidence="6 7">
    <name type="scientific">Marinithermus hydrothermalis (strain DSM 14884 / JCM 11576 / T1)</name>
    <dbReference type="NCBI Taxonomy" id="869210"/>
    <lineage>
        <taxon>Bacteria</taxon>
        <taxon>Thermotogati</taxon>
        <taxon>Deinococcota</taxon>
        <taxon>Deinococci</taxon>
        <taxon>Thermales</taxon>
        <taxon>Thermaceae</taxon>
        <taxon>Marinithermus</taxon>
    </lineage>
</organism>
<dbReference type="Pfam" id="PF03446">
    <property type="entry name" value="NAD_binding_2"/>
    <property type="match status" value="1"/>
</dbReference>
<feature type="domain" description="3-hydroxyisobutyrate dehydrogenase-like NAD-binding" evidence="5">
    <location>
        <begin position="164"/>
        <end position="282"/>
    </location>
</feature>
<dbReference type="EC" id="1.1.1.60" evidence="6"/>
<sequence>MKVGILGTGIMGRPMARNLLEAGLEVWVWNRTREKAAPLLAAGARWAETPAALARQVDVLGLVLATPEATREVFYREDGVLDGVHPGLFVVDHGTNPLAWAQEAAPLVAEAGGQYVDAPLQGSYPEAERRALVILAGGTPTGLEPLSPYFEGVGGTIVFAGELGRGVLLKLALNLITALTGAALAEASALAAAFGLGQEVFFEALEKSSLAAPFHRGKGEKLRSGDLSPQLPLKLMNKDLRLIQAEASRVRFPLFMGGNARALYTLAERMGLGEADLIAVRNVYREEA</sequence>
<dbReference type="AlphaFoldDB" id="F2NL39"/>
<dbReference type="Pfam" id="PF14833">
    <property type="entry name" value="NAD_binding_11"/>
    <property type="match status" value="1"/>
</dbReference>
<dbReference type="PANTHER" id="PTHR43580">
    <property type="entry name" value="OXIDOREDUCTASE GLYR1-RELATED"/>
    <property type="match status" value="1"/>
</dbReference>
<evidence type="ECO:0000256" key="2">
    <source>
        <dbReference type="ARBA" id="ARBA00023027"/>
    </source>
</evidence>
<evidence type="ECO:0000313" key="6">
    <source>
        <dbReference type="EMBL" id="AEB11442.1"/>
    </source>
</evidence>
<evidence type="ECO:0000256" key="1">
    <source>
        <dbReference type="ARBA" id="ARBA00023002"/>
    </source>
</evidence>
<dbReference type="PIRSF" id="PIRSF000103">
    <property type="entry name" value="HIBADH"/>
    <property type="match status" value="1"/>
</dbReference>
<reference evidence="6 7" key="1">
    <citation type="journal article" date="2012" name="Stand. Genomic Sci.">
        <title>Complete genome sequence of the aerobic, heterotroph Marinithermus hydrothermalis type strain (T1(T)) from a deep-sea hydrothermal vent chimney.</title>
        <authorList>
            <person name="Copeland A."/>
            <person name="Gu W."/>
            <person name="Yasawong M."/>
            <person name="Lapidus A."/>
            <person name="Lucas S."/>
            <person name="Deshpande S."/>
            <person name="Pagani I."/>
            <person name="Tapia R."/>
            <person name="Cheng J.F."/>
            <person name="Goodwin L.A."/>
            <person name="Pitluck S."/>
            <person name="Liolios K."/>
            <person name="Ivanova N."/>
            <person name="Mavromatis K."/>
            <person name="Mikhailova N."/>
            <person name="Pati A."/>
            <person name="Chen A."/>
            <person name="Palaniappan K."/>
            <person name="Land M."/>
            <person name="Pan C."/>
            <person name="Brambilla E.M."/>
            <person name="Rohde M."/>
            <person name="Tindall B.J."/>
            <person name="Sikorski J."/>
            <person name="Goker M."/>
            <person name="Detter J.C."/>
            <person name="Bristow J."/>
            <person name="Eisen J.A."/>
            <person name="Markowitz V."/>
            <person name="Hugenholtz P."/>
            <person name="Kyrpides N.C."/>
            <person name="Klenk H.P."/>
            <person name="Woyke T."/>
        </authorList>
    </citation>
    <scope>NUCLEOTIDE SEQUENCE [LARGE SCALE GENOMIC DNA]</scope>
    <source>
        <strain evidence="7">DSM 14884 / JCM 11576 / T1</strain>
    </source>
</reference>
<dbReference type="EMBL" id="CP002630">
    <property type="protein sequence ID" value="AEB11442.1"/>
    <property type="molecule type" value="Genomic_DNA"/>
</dbReference>
<dbReference type="Gene3D" id="3.40.50.720">
    <property type="entry name" value="NAD(P)-binding Rossmann-like Domain"/>
    <property type="match status" value="1"/>
</dbReference>
<dbReference type="InterPro" id="IPR006115">
    <property type="entry name" value="6PGDH_NADP-bd"/>
</dbReference>
<dbReference type="PANTHER" id="PTHR43580:SF2">
    <property type="entry name" value="CYTOKINE-LIKE NUCLEAR FACTOR N-PAC"/>
    <property type="match status" value="1"/>
</dbReference>
<dbReference type="InterPro" id="IPR013328">
    <property type="entry name" value="6PGD_dom2"/>
</dbReference>
<dbReference type="InterPro" id="IPR051265">
    <property type="entry name" value="HIBADH-related_NP60_sf"/>
</dbReference>
<keyword evidence="7" id="KW-1185">Reference proteome</keyword>
<dbReference type="OrthoDB" id="9786703at2"/>
<feature type="domain" description="6-phosphogluconate dehydrogenase NADP-binding" evidence="4">
    <location>
        <begin position="2"/>
        <end position="159"/>
    </location>
</feature>
<keyword evidence="2" id="KW-0520">NAD</keyword>